<evidence type="ECO:0008006" key="3">
    <source>
        <dbReference type="Google" id="ProtNLM"/>
    </source>
</evidence>
<comment type="caution">
    <text evidence="1">The sequence shown here is derived from an EMBL/GenBank/DDBJ whole genome shotgun (WGS) entry which is preliminary data.</text>
</comment>
<name>A0A0N0BM15_THEAQ</name>
<dbReference type="Proteomes" id="UP000037685">
    <property type="component" value="Unassembled WGS sequence"/>
</dbReference>
<gene>
    <name evidence="1" type="ORF">BVI061214_01560</name>
</gene>
<accession>A0A0N0BM15</accession>
<protein>
    <recommendedName>
        <fullName evidence="3">Type 4 fimbrial biogenesis protein PilX N-terminal domain-containing protein</fullName>
    </recommendedName>
</protein>
<reference evidence="1 2" key="1">
    <citation type="submission" date="2015-07" db="EMBL/GenBank/DDBJ databases">
        <authorList>
            <person name="Noorani M."/>
        </authorList>
    </citation>
    <scope>NUCLEOTIDE SEQUENCE [LARGE SCALE GENOMIC DNA]</scope>
    <source>
        <strain evidence="2">ATCC 25104 / DSM 625 / JCM 10724 / NBRC 103206 / NCIMB 11243 / YT-1</strain>
    </source>
</reference>
<organism evidence="1 2">
    <name type="scientific">Thermus aquaticus</name>
    <dbReference type="NCBI Taxonomy" id="271"/>
    <lineage>
        <taxon>Bacteria</taxon>
        <taxon>Thermotogati</taxon>
        <taxon>Deinococcota</taxon>
        <taxon>Deinococci</taxon>
        <taxon>Thermales</taxon>
        <taxon>Thermaceae</taxon>
        <taxon>Thermus</taxon>
    </lineage>
</organism>
<sequence length="615" mass="67931">MRKGFALVTVLIMLVVLMSLLTAYFTLTRIELGATQASVRQTTGFYAAEAGLNLRAEEVRARFLGYGRPSGTSPSGNNRCQGSNQGSGDFACKTYTISGRTVRTYMVEPPGNPQTVRIPPGELFGNLEAQEYRYSLFSEAIGPDGRTEAILEMVFKSRLVPVFQFAAFYDKDLEINPGPPMTLNGRVHTNGDLYLGPGEILTIEGQTSTAGRLFRGRKDENVCRETDTTGIVEIRGADGVYRRLQCQGGTRRAYSQSEVAPWGGRIQVGVNRVTVPAPEELDPDPGRTYFSQAHLRLRLNLFNNPPTVEVVRQDGNVDFFATSDLNVCPGTIGGPPGRAVGYSNTFFDNREGKAIQMLEVDLRALLDCVHLRNLLGGGVRLDDATYGGLVFHLTVHGPNSRARGNGYGVRIRNGAYIGSSIPGAPRPRGLTIVSDQPAYIQGDFNRNENWIPAAFLADAINILSNAWDSDHRSRQPLAQRRASETEVNAAFLSGTDTTGGVEGVGGQDRGQYNGGLENYPRFHEAWQWSSGSNRTFVTFTYRGSFVNLGSPRKAAGRWCYGMDNCNGYATFHGTYEAPRRQWSYDVRFSQSQLPPLSPRFVYLKQERFLREFERP</sequence>
<evidence type="ECO:0000313" key="2">
    <source>
        <dbReference type="Proteomes" id="UP000037685"/>
    </source>
</evidence>
<dbReference type="EMBL" id="LHCI01000106">
    <property type="protein sequence ID" value="KOX90370.1"/>
    <property type="molecule type" value="Genomic_DNA"/>
</dbReference>
<proteinExistence type="predicted"/>
<dbReference type="AlphaFoldDB" id="A0A0N0BM15"/>
<evidence type="ECO:0000313" key="1">
    <source>
        <dbReference type="EMBL" id="KOX90370.1"/>
    </source>
</evidence>
<dbReference type="PATRIC" id="fig|271.14.peg.1635"/>